<keyword evidence="1" id="KW-0378">Hydrolase</keyword>
<accession>A0A0J9ULZ2</accession>
<evidence type="ECO:0000313" key="3">
    <source>
        <dbReference type="EMBL" id="KNB00479.1"/>
    </source>
</evidence>
<evidence type="ECO:0000259" key="2">
    <source>
        <dbReference type="PROSITE" id="PS50263"/>
    </source>
</evidence>
<dbReference type="RefSeq" id="XP_018238524.1">
    <property type="nucleotide sequence ID" value="XM_018381912.1"/>
</dbReference>
<dbReference type="GO" id="GO:0016811">
    <property type="term" value="F:hydrolase activity, acting on carbon-nitrogen (but not peptide) bonds, in linear amides"/>
    <property type="evidence" value="ECO:0007669"/>
    <property type="project" value="TreeGrafter"/>
</dbReference>
<feature type="domain" description="CN hydrolase" evidence="2">
    <location>
        <begin position="28"/>
        <end position="286"/>
    </location>
</feature>
<dbReference type="PANTHER" id="PTHR43674:SF16">
    <property type="entry name" value="CARBON-NITROGEN FAMILY, PUTATIVE (AFU_ORTHOLOGUE AFUA_5G02350)-RELATED"/>
    <property type="match status" value="1"/>
</dbReference>
<dbReference type="InterPro" id="IPR050345">
    <property type="entry name" value="Aliph_Amidase/BUP"/>
</dbReference>
<dbReference type="InterPro" id="IPR003010">
    <property type="entry name" value="C-N_Hydrolase"/>
</dbReference>
<reference evidence="3" key="1">
    <citation type="submission" date="2007-04" db="EMBL/GenBank/DDBJ databases">
        <authorList>
            <consortium name="The Broad Institute Genome Sequencing Platform"/>
            <person name="Birren B."/>
            <person name="Lander E."/>
            <person name="Galagan J."/>
            <person name="Nusbaum C."/>
            <person name="Devon K."/>
            <person name="Ma L.-J."/>
            <person name="Jaffe D."/>
            <person name="Butler J."/>
            <person name="Alvarez P."/>
            <person name="Gnerre S."/>
            <person name="Grabherr M."/>
            <person name="Kleber M."/>
            <person name="Mauceli E."/>
            <person name="Brockman W."/>
            <person name="MacCallum I.A."/>
            <person name="Young S."/>
            <person name="LaButti K."/>
            <person name="DeCaprio D."/>
            <person name="Crawford M."/>
            <person name="Koehrsen M."/>
            <person name="Engels R."/>
            <person name="Montgomery P."/>
            <person name="Pearson M."/>
            <person name="Howarth C."/>
            <person name="Larson L."/>
            <person name="White J."/>
            <person name="O'Leary S."/>
            <person name="Kodira C."/>
            <person name="Zeng Q."/>
            <person name="Yandava C."/>
            <person name="Alvarado L."/>
            <person name="Kistler C."/>
            <person name="Shim W.-B."/>
            <person name="Kang S."/>
            <person name="Woloshuk C."/>
        </authorList>
    </citation>
    <scope>NUCLEOTIDE SEQUENCE</scope>
    <source>
        <strain evidence="3">4287</strain>
    </source>
</reference>
<dbReference type="VEuPathDB" id="FungiDB:FOXG_04039"/>
<reference evidence="3" key="2">
    <citation type="journal article" date="2010" name="Nature">
        <title>Comparative genomics reveals mobile pathogenicity chromosomes in Fusarium.</title>
        <authorList>
            <person name="Ma L.J."/>
            <person name="van der Does H.C."/>
            <person name="Borkovich K.A."/>
            <person name="Coleman J.J."/>
            <person name="Daboussi M.J."/>
            <person name="Di Pietro A."/>
            <person name="Dufresne M."/>
            <person name="Freitag M."/>
            <person name="Grabherr M."/>
            <person name="Henrissat B."/>
            <person name="Houterman P.M."/>
            <person name="Kang S."/>
            <person name="Shim W.B."/>
            <person name="Woloshuk C."/>
            <person name="Xie X."/>
            <person name="Xu J.R."/>
            <person name="Antoniw J."/>
            <person name="Baker S.E."/>
            <person name="Bluhm B.H."/>
            <person name="Breakspear A."/>
            <person name="Brown D.W."/>
            <person name="Butchko R.A."/>
            <person name="Chapman S."/>
            <person name="Coulson R."/>
            <person name="Coutinho P.M."/>
            <person name="Danchin E.G."/>
            <person name="Diener A."/>
            <person name="Gale L.R."/>
            <person name="Gardiner D.M."/>
            <person name="Goff S."/>
            <person name="Hammond-Kosack K.E."/>
            <person name="Hilburn K."/>
            <person name="Hua-Van A."/>
            <person name="Jonkers W."/>
            <person name="Kazan K."/>
            <person name="Kodira C.D."/>
            <person name="Koehrsen M."/>
            <person name="Kumar L."/>
            <person name="Lee Y.H."/>
            <person name="Li L."/>
            <person name="Manners J.M."/>
            <person name="Miranda-Saavedra D."/>
            <person name="Mukherjee M."/>
            <person name="Park G."/>
            <person name="Park J."/>
            <person name="Park S.Y."/>
            <person name="Proctor R.H."/>
            <person name="Regev A."/>
            <person name="Ruiz-Roldan M.C."/>
            <person name="Sain D."/>
            <person name="Sakthikumar S."/>
            <person name="Sykes S."/>
            <person name="Schwartz D.C."/>
            <person name="Turgeon B.G."/>
            <person name="Wapinski I."/>
            <person name="Yoder O."/>
            <person name="Young S."/>
            <person name="Zeng Q."/>
            <person name="Zhou S."/>
            <person name="Galagan J."/>
            <person name="Cuomo C.A."/>
            <person name="Kistler H.C."/>
            <person name="Rep M."/>
        </authorList>
    </citation>
    <scope>NUCLEOTIDE SEQUENCE [LARGE SCALE GENOMIC DNA]</scope>
    <source>
        <strain evidence="3">4287</strain>
    </source>
</reference>
<dbReference type="PROSITE" id="PS50263">
    <property type="entry name" value="CN_HYDROLASE"/>
    <property type="match status" value="1"/>
</dbReference>
<dbReference type="Proteomes" id="UP000009097">
    <property type="component" value="Unassembled WGS sequence"/>
</dbReference>
<dbReference type="InterPro" id="IPR036526">
    <property type="entry name" value="C-N_Hydrolase_sf"/>
</dbReference>
<dbReference type="EMBL" id="DS231699">
    <property type="protein sequence ID" value="KNB00479.1"/>
    <property type="molecule type" value="Genomic_DNA"/>
</dbReference>
<dbReference type="AlphaFoldDB" id="A0A0J9ULZ2"/>
<dbReference type="Gene3D" id="3.60.110.10">
    <property type="entry name" value="Carbon-nitrogen hydrolase"/>
    <property type="match status" value="1"/>
</dbReference>
<proteinExistence type="predicted"/>
<dbReference type="SUPFAM" id="SSF56317">
    <property type="entry name" value="Carbon-nitrogen hydrolase"/>
    <property type="match status" value="1"/>
</dbReference>
<dbReference type="Pfam" id="PF00795">
    <property type="entry name" value="CN_hydrolase"/>
    <property type="match status" value="1"/>
</dbReference>
<protein>
    <recommendedName>
        <fullName evidence="2">CN hydrolase domain-containing protein</fullName>
    </recommendedName>
</protein>
<sequence length="317" mass="35202">MQDIYFCSFLTISFGNQQYVAFKMAPVYKVAVIQFEPKAIIVAENFAKAESYLRSAASKGCDIAILPEFHLTSWVPEHPDFISASKTSTGYLSKYQALAKELNMNIVPGTICEVHAVPDSKDEELRNMAYFLAAGTGEICGSYQKKNLWHPERPHLTSSTHTPHTAFDTPLKHADGRPVRAGMVICWDLAFPEAFKALVNDGADIILIPSYWFMDDNGEEGAGLNPDSERIFLDCTLTARAFENTAAIVFCNAGGLSCVNMPILGALGRIEVGEEKMEIVDVDLDVLRVAEETYKIRMDMKSEGWHYKYNMNSGSKA</sequence>
<organism evidence="3 4">
    <name type="scientific">Fusarium oxysporum f. sp. lycopersici (strain 4287 / CBS 123668 / FGSC 9935 / NRRL 34936)</name>
    <name type="common">Fusarium vascular wilt of tomato</name>
    <dbReference type="NCBI Taxonomy" id="426428"/>
    <lineage>
        <taxon>Eukaryota</taxon>
        <taxon>Fungi</taxon>
        <taxon>Dikarya</taxon>
        <taxon>Ascomycota</taxon>
        <taxon>Pezizomycotina</taxon>
        <taxon>Sordariomycetes</taxon>
        <taxon>Hypocreomycetidae</taxon>
        <taxon>Hypocreales</taxon>
        <taxon>Nectriaceae</taxon>
        <taxon>Fusarium</taxon>
        <taxon>Fusarium oxysporum species complex</taxon>
    </lineage>
</organism>
<dbReference type="CDD" id="cd07197">
    <property type="entry name" value="nitrilase"/>
    <property type="match status" value="1"/>
</dbReference>
<dbReference type="KEGG" id="fox:FOXG_04039"/>
<dbReference type="OrthoDB" id="412018at2759"/>
<evidence type="ECO:0000256" key="1">
    <source>
        <dbReference type="ARBA" id="ARBA00022801"/>
    </source>
</evidence>
<dbReference type="GeneID" id="28946110"/>
<dbReference type="PANTHER" id="PTHR43674">
    <property type="entry name" value="NITRILASE C965.09-RELATED"/>
    <property type="match status" value="1"/>
</dbReference>
<name>A0A0J9ULZ2_FUSO4</name>
<gene>
    <name evidence="3" type="ORF">FOXG_04039</name>
</gene>
<evidence type="ECO:0000313" key="4">
    <source>
        <dbReference type="Proteomes" id="UP000009097"/>
    </source>
</evidence>